<gene>
    <name evidence="1" type="ORF">CR513_37703</name>
</gene>
<proteinExistence type="predicted"/>
<dbReference type="EMBL" id="QJKJ01007884">
    <property type="protein sequence ID" value="RDX81595.1"/>
    <property type="molecule type" value="Genomic_DNA"/>
</dbReference>
<accession>A0A371FTD0</accession>
<reference evidence="1" key="1">
    <citation type="submission" date="2018-05" db="EMBL/GenBank/DDBJ databases">
        <title>Draft genome of Mucuna pruriens seed.</title>
        <authorList>
            <person name="Nnadi N.E."/>
            <person name="Vos R."/>
            <person name="Hasami M.H."/>
            <person name="Devisetty U.K."/>
            <person name="Aguiy J.C."/>
        </authorList>
    </citation>
    <scope>NUCLEOTIDE SEQUENCE [LARGE SCALE GENOMIC DNA]</scope>
    <source>
        <strain evidence="1">JCA_2017</strain>
    </source>
</reference>
<comment type="caution">
    <text evidence="1">The sequence shown here is derived from an EMBL/GenBank/DDBJ whole genome shotgun (WGS) entry which is preliminary data.</text>
</comment>
<dbReference type="AlphaFoldDB" id="A0A371FTD0"/>
<evidence type="ECO:0000313" key="2">
    <source>
        <dbReference type="Proteomes" id="UP000257109"/>
    </source>
</evidence>
<protein>
    <submittedName>
        <fullName evidence="1">Uncharacterized protein</fullName>
    </submittedName>
</protein>
<evidence type="ECO:0000313" key="1">
    <source>
        <dbReference type="EMBL" id="RDX81595.1"/>
    </source>
</evidence>
<feature type="non-terminal residue" evidence="1">
    <location>
        <position position="1"/>
    </location>
</feature>
<organism evidence="1 2">
    <name type="scientific">Mucuna pruriens</name>
    <name type="common">Velvet bean</name>
    <name type="synonym">Dolichos pruriens</name>
    <dbReference type="NCBI Taxonomy" id="157652"/>
    <lineage>
        <taxon>Eukaryota</taxon>
        <taxon>Viridiplantae</taxon>
        <taxon>Streptophyta</taxon>
        <taxon>Embryophyta</taxon>
        <taxon>Tracheophyta</taxon>
        <taxon>Spermatophyta</taxon>
        <taxon>Magnoliopsida</taxon>
        <taxon>eudicotyledons</taxon>
        <taxon>Gunneridae</taxon>
        <taxon>Pentapetalae</taxon>
        <taxon>rosids</taxon>
        <taxon>fabids</taxon>
        <taxon>Fabales</taxon>
        <taxon>Fabaceae</taxon>
        <taxon>Papilionoideae</taxon>
        <taxon>50 kb inversion clade</taxon>
        <taxon>NPAAA clade</taxon>
        <taxon>indigoferoid/millettioid clade</taxon>
        <taxon>Phaseoleae</taxon>
        <taxon>Mucuna</taxon>
    </lineage>
</organism>
<keyword evidence="2" id="KW-1185">Reference proteome</keyword>
<dbReference type="Proteomes" id="UP000257109">
    <property type="component" value="Unassembled WGS sequence"/>
</dbReference>
<name>A0A371FTD0_MUCPR</name>
<sequence>MDNMETKILQGPMTRGRMRRLQEKVKEMREYKPRKGKSPKKRCDTFYRSNIYPYNLFIPKGKEFAFTNN</sequence>